<dbReference type="Gene3D" id="3.40.50.300">
    <property type="entry name" value="P-loop containing nucleotide triphosphate hydrolases"/>
    <property type="match status" value="1"/>
</dbReference>
<accession>A0ABR2JL38</accession>
<evidence type="ECO:0008006" key="3">
    <source>
        <dbReference type="Google" id="ProtNLM"/>
    </source>
</evidence>
<gene>
    <name evidence="1" type="ORF">PGQ11_002666</name>
</gene>
<protein>
    <recommendedName>
        <fullName evidence="3">DNA2/NAM7 helicase-like C-terminal domain-containing protein</fullName>
    </recommendedName>
</protein>
<comment type="caution">
    <text evidence="1">The sequence shown here is derived from an EMBL/GenBank/DDBJ whole genome shotgun (WGS) entry which is preliminary data.</text>
</comment>
<proteinExistence type="predicted"/>
<evidence type="ECO:0000313" key="1">
    <source>
        <dbReference type="EMBL" id="KAK8877720.1"/>
    </source>
</evidence>
<keyword evidence="2" id="KW-1185">Reference proteome</keyword>
<organism evidence="1 2">
    <name type="scientific">Apiospora arundinis</name>
    <dbReference type="NCBI Taxonomy" id="335852"/>
    <lineage>
        <taxon>Eukaryota</taxon>
        <taxon>Fungi</taxon>
        <taxon>Dikarya</taxon>
        <taxon>Ascomycota</taxon>
        <taxon>Pezizomycotina</taxon>
        <taxon>Sordariomycetes</taxon>
        <taxon>Xylariomycetidae</taxon>
        <taxon>Amphisphaeriales</taxon>
        <taxon>Apiosporaceae</taxon>
        <taxon>Apiospora</taxon>
    </lineage>
</organism>
<dbReference type="InterPro" id="IPR027417">
    <property type="entry name" value="P-loop_NTPase"/>
</dbReference>
<evidence type="ECO:0000313" key="2">
    <source>
        <dbReference type="Proteomes" id="UP001390339"/>
    </source>
</evidence>
<sequence length="81" mass="9056">MANYASSNEKTVHHGNPAIDIVDMLRSTDMGFTGEHRKMNVAYSRARYFTIAVANYKSVNEKLARRGTPAICILVAHHQHA</sequence>
<name>A0ABR2JL38_9PEZI</name>
<reference evidence="1 2" key="1">
    <citation type="journal article" date="2024" name="IMA Fungus">
        <title>Apiospora arundinis, a panoply of carbohydrate-active enzymes and secondary metabolites.</title>
        <authorList>
            <person name="Sorensen T."/>
            <person name="Petersen C."/>
            <person name="Muurmann A.T."/>
            <person name="Christiansen J.V."/>
            <person name="Brundto M.L."/>
            <person name="Overgaard C.K."/>
            <person name="Boysen A.T."/>
            <person name="Wollenberg R.D."/>
            <person name="Larsen T.O."/>
            <person name="Sorensen J.L."/>
            <person name="Nielsen K.L."/>
            <person name="Sondergaard T.E."/>
        </authorList>
    </citation>
    <scope>NUCLEOTIDE SEQUENCE [LARGE SCALE GENOMIC DNA]</scope>
    <source>
        <strain evidence="1 2">AAU 773</strain>
    </source>
</reference>
<dbReference type="EMBL" id="JAPCWZ010000002">
    <property type="protein sequence ID" value="KAK8877720.1"/>
    <property type="molecule type" value="Genomic_DNA"/>
</dbReference>
<dbReference type="Proteomes" id="UP001390339">
    <property type="component" value="Unassembled WGS sequence"/>
</dbReference>